<dbReference type="AlphaFoldDB" id="A0A7C0WUG4"/>
<evidence type="ECO:0000259" key="2">
    <source>
        <dbReference type="Pfam" id="PF00144"/>
    </source>
</evidence>
<feature type="domain" description="Beta-lactamase-related" evidence="2">
    <location>
        <begin position="15"/>
        <end position="218"/>
    </location>
</feature>
<dbReference type="PANTHER" id="PTHR43283">
    <property type="entry name" value="BETA-LACTAMASE-RELATED"/>
    <property type="match status" value="1"/>
</dbReference>
<protein>
    <submittedName>
        <fullName evidence="3">Class C beta-lactamase-related serine hydrolase</fullName>
    </submittedName>
</protein>
<comment type="caution">
    <text evidence="3">The sequence shown here is derived from an EMBL/GenBank/DDBJ whole genome shotgun (WGS) entry which is preliminary data.</text>
</comment>
<keyword evidence="1 3" id="KW-0378">Hydrolase</keyword>
<dbReference type="SUPFAM" id="SSF56601">
    <property type="entry name" value="beta-lactamase/transpeptidase-like"/>
    <property type="match status" value="1"/>
</dbReference>
<dbReference type="GO" id="GO:0016787">
    <property type="term" value="F:hydrolase activity"/>
    <property type="evidence" value="ECO:0007669"/>
    <property type="project" value="UniProtKB-KW"/>
</dbReference>
<reference evidence="3" key="1">
    <citation type="journal article" date="2020" name="mSystems">
        <title>Genome- and Community-Level Interaction Insights into Carbon Utilization and Element Cycling Functions of Hydrothermarchaeota in Hydrothermal Sediment.</title>
        <authorList>
            <person name="Zhou Z."/>
            <person name="Liu Y."/>
            <person name="Xu W."/>
            <person name="Pan J."/>
            <person name="Luo Z.H."/>
            <person name="Li M."/>
        </authorList>
    </citation>
    <scope>NUCLEOTIDE SEQUENCE [LARGE SCALE GENOMIC DNA]</scope>
    <source>
        <strain evidence="3">HyVt-19</strain>
    </source>
</reference>
<dbReference type="PANTHER" id="PTHR43283:SF11">
    <property type="entry name" value="BETA-LACTAMASE-RELATED DOMAIN-CONTAINING PROTEIN"/>
    <property type="match status" value="1"/>
</dbReference>
<evidence type="ECO:0000313" key="3">
    <source>
        <dbReference type="EMBL" id="HDL90563.1"/>
    </source>
</evidence>
<dbReference type="Pfam" id="PF00144">
    <property type="entry name" value="Beta-lactamase"/>
    <property type="match status" value="1"/>
</dbReference>
<feature type="non-terminal residue" evidence="3">
    <location>
        <position position="1"/>
    </location>
</feature>
<dbReference type="InterPro" id="IPR012338">
    <property type="entry name" value="Beta-lactam/transpept-like"/>
</dbReference>
<proteinExistence type="predicted"/>
<dbReference type="Gene3D" id="3.40.710.10">
    <property type="entry name" value="DD-peptidase/beta-lactamase superfamily"/>
    <property type="match status" value="1"/>
</dbReference>
<name>A0A7C0WUG4_9BACT</name>
<dbReference type="InterPro" id="IPR001466">
    <property type="entry name" value="Beta-lactam-related"/>
</dbReference>
<dbReference type="Proteomes" id="UP000886355">
    <property type="component" value="Unassembled WGS sequence"/>
</dbReference>
<dbReference type="EMBL" id="DQZW01000314">
    <property type="protein sequence ID" value="HDL90563.1"/>
    <property type="molecule type" value="Genomic_DNA"/>
</dbReference>
<dbReference type="InterPro" id="IPR050789">
    <property type="entry name" value="Diverse_Enzym_Activities"/>
</dbReference>
<accession>A0A7C0WUG4</accession>
<gene>
    <name evidence="3" type="ORF">ENG14_06640</name>
</gene>
<evidence type="ECO:0000256" key="1">
    <source>
        <dbReference type="ARBA" id="ARBA00022801"/>
    </source>
</evidence>
<sequence length="242" mass="28009">AYYEKFENIRWKRRREKLVREILDTPISPEKNEVYSDLGFILLGFIAECIYGKPLDVAFAEVCKEWDVLNGLHFVSLRDGRNTFPKGNYVATSFCSWRGRRLIGEVDDANCFSLGGVAGHAGLFGTARSIQKWLADLWRIFNGETRSWCSKRTLDRFWYQEKKGSWLCGFDTPSVGTSLIIPYFSRRSVGHYGFTGTSFWMDLTDGFAVVLLTNRVYYFGTGSVIREFRKEFHKRARESYGK</sequence>
<organism evidence="3">
    <name type="scientific">Thermodesulforhabdus norvegica</name>
    <dbReference type="NCBI Taxonomy" id="39841"/>
    <lineage>
        <taxon>Bacteria</taxon>
        <taxon>Pseudomonadati</taxon>
        <taxon>Thermodesulfobacteriota</taxon>
        <taxon>Syntrophobacteria</taxon>
        <taxon>Syntrophobacterales</taxon>
        <taxon>Thermodesulforhabdaceae</taxon>
        <taxon>Thermodesulforhabdus</taxon>
    </lineage>
</organism>